<feature type="compositionally biased region" description="Basic and acidic residues" evidence="1">
    <location>
        <begin position="30"/>
        <end position="42"/>
    </location>
</feature>
<proteinExistence type="predicted"/>
<name>A0ABU6T5L8_9FABA</name>
<gene>
    <name evidence="2" type="ORF">PIB30_011230</name>
</gene>
<sequence>MQSEDHGAERERAAKSDGDRRKAAAMIEDTTEREIKEMDERPQQQTTRGVSTCGAVDRRLNVGVEESGGGEPLMPENPSC</sequence>
<keyword evidence="3" id="KW-1185">Reference proteome</keyword>
<accession>A0ABU6T5L8</accession>
<reference evidence="2 3" key="1">
    <citation type="journal article" date="2023" name="Plants (Basel)">
        <title>Bridging the Gap: Combining Genomics and Transcriptomics Approaches to Understand Stylosanthes scabra, an Orphan Legume from the Brazilian Caatinga.</title>
        <authorList>
            <person name="Ferreira-Neto J.R.C."/>
            <person name="da Silva M.D."/>
            <person name="Binneck E."/>
            <person name="de Melo N.F."/>
            <person name="da Silva R.H."/>
            <person name="de Melo A.L.T.M."/>
            <person name="Pandolfi V."/>
            <person name="Bustamante F.O."/>
            <person name="Brasileiro-Vidal A.C."/>
            <person name="Benko-Iseppon A.M."/>
        </authorList>
    </citation>
    <scope>NUCLEOTIDE SEQUENCE [LARGE SCALE GENOMIC DNA]</scope>
    <source>
        <tissue evidence="2">Leaves</tissue>
    </source>
</reference>
<dbReference type="Proteomes" id="UP001341840">
    <property type="component" value="Unassembled WGS sequence"/>
</dbReference>
<comment type="caution">
    <text evidence="2">The sequence shown here is derived from an EMBL/GenBank/DDBJ whole genome shotgun (WGS) entry which is preliminary data.</text>
</comment>
<organism evidence="2 3">
    <name type="scientific">Stylosanthes scabra</name>
    <dbReference type="NCBI Taxonomy" id="79078"/>
    <lineage>
        <taxon>Eukaryota</taxon>
        <taxon>Viridiplantae</taxon>
        <taxon>Streptophyta</taxon>
        <taxon>Embryophyta</taxon>
        <taxon>Tracheophyta</taxon>
        <taxon>Spermatophyta</taxon>
        <taxon>Magnoliopsida</taxon>
        <taxon>eudicotyledons</taxon>
        <taxon>Gunneridae</taxon>
        <taxon>Pentapetalae</taxon>
        <taxon>rosids</taxon>
        <taxon>fabids</taxon>
        <taxon>Fabales</taxon>
        <taxon>Fabaceae</taxon>
        <taxon>Papilionoideae</taxon>
        <taxon>50 kb inversion clade</taxon>
        <taxon>dalbergioids sensu lato</taxon>
        <taxon>Dalbergieae</taxon>
        <taxon>Pterocarpus clade</taxon>
        <taxon>Stylosanthes</taxon>
    </lineage>
</organism>
<protein>
    <submittedName>
        <fullName evidence="2">Uncharacterized protein</fullName>
    </submittedName>
</protein>
<dbReference type="EMBL" id="JASCZI010090648">
    <property type="protein sequence ID" value="MED6143985.1"/>
    <property type="molecule type" value="Genomic_DNA"/>
</dbReference>
<evidence type="ECO:0000313" key="3">
    <source>
        <dbReference type="Proteomes" id="UP001341840"/>
    </source>
</evidence>
<feature type="region of interest" description="Disordered" evidence="1">
    <location>
        <begin position="1"/>
        <end position="54"/>
    </location>
</feature>
<feature type="compositionally biased region" description="Basic and acidic residues" evidence="1">
    <location>
        <begin position="1"/>
        <end position="22"/>
    </location>
</feature>
<evidence type="ECO:0000313" key="2">
    <source>
        <dbReference type="EMBL" id="MED6143985.1"/>
    </source>
</evidence>
<evidence type="ECO:0000256" key="1">
    <source>
        <dbReference type="SAM" id="MobiDB-lite"/>
    </source>
</evidence>